<evidence type="ECO:0000313" key="3">
    <source>
        <dbReference type="Proteomes" id="UP000683360"/>
    </source>
</evidence>
<protein>
    <submittedName>
        <fullName evidence="2">Uncharacterized protein</fullName>
    </submittedName>
</protein>
<feature type="region of interest" description="Disordered" evidence="1">
    <location>
        <begin position="248"/>
        <end position="282"/>
    </location>
</feature>
<keyword evidence="3" id="KW-1185">Reference proteome</keyword>
<proteinExistence type="predicted"/>
<sequence>MGHESPINRNLHDSYKDRYLSLVDISDVSTWVGFVTGDISLPINEVHKHLSQTPAPVKVNVSLSGNNSKRGSYSSVGGLSNISQEKRQQNTTVVAYLRNQGGTHCYELYLLAREILLLCNQLHLQIVVRHVPGNWCWQIVCQDTYPSQYRVGTSPISISGNNTSVGVSSCRPVCNKPQLQSSSVHVSCTRSESLRSRLHECSLGRDVRLRFPTVQISVTSSSEDLSRARVDHSYCSSLTQTSLISRSSPSVLCSSTGSTSTTQSSVPVQGQDTSSQSREATSVRVASLRDSFKERGVSECAARHLSRAVRDSTNTVYYAK</sequence>
<dbReference type="PANTHER" id="PTHR33066">
    <property type="entry name" value="INTEGRASE_SAM-LIKE_N DOMAIN-CONTAINING PROTEIN"/>
    <property type="match status" value="1"/>
</dbReference>
<accession>A0A8S3UF53</accession>
<dbReference type="AlphaFoldDB" id="A0A8S3UF53"/>
<feature type="compositionally biased region" description="Polar residues" evidence="1">
    <location>
        <begin position="266"/>
        <end position="280"/>
    </location>
</feature>
<dbReference type="Proteomes" id="UP000683360">
    <property type="component" value="Unassembled WGS sequence"/>
</dbReference>
<feature type="compositionally biased region" description="Low complexity" evidence="1">
    <location>
        <begin position="248"/>
        <end position="265"/>
    </location>
</feature>
<dbReference type="EMBL" id="CAJPWZ010002579">
    <property type="protein sequence ID" value="CAG2241069.1"/>
    <property type="molecule type" value="Genomic_DNA"/>
</dbReference>
<organism evidence="2 3">
    <name type="scientific">Mytilus edulis</name>
    <name type="common">Blue mussel</name>
    <dbReference type="NCBI Taxonomy" id="6550"/>
    <lineage>
        <taxon>Eukaryota</taxon>
        <taxon>Metazoa</taxon>
        <taxon>Spiralia</taxon>
        <taxon>Lophotrochozoa</taxon>
        <taxon>Mollusca</taxon>
        <taxon>Bivalvia</taxon>
        <taxon>Autobranchia</taxon>
        <taxon>Pteriomorphia</taxon>
        <taxon>Mytilida</taxon>
        <taxon>Mytiloidea</taxon>
        <taxon>Mytilidae</taxon>
        <taxon>Mytilinae</taxon>
        <taxon>Mytilus</taxon>
    </lineage>
</organism>
<comment type="caution">
    <text evidence="2">The sequence shown here is derived from an EMBL/GenBank/DDBJ whole genome shotgun (WGS) entry which is preliminary data.</text>
</comment>
<gene>
    <name evidence="2" type="ORF">MEDL_53249</name>
</gene>
<evidence type="ECO:0000313" key="2">
    <source>
        <dbReference type="EMBL" id="CAG2241069.1"/>
    </source>
</evidence>
<reference evidence="2" key="1">
    <citation type="submission" date="2021-03" db="EMBL/GenBank/DDBJ databases">
        <authorList>
            <person name="Bekaert M."/>
        </authorList>
    </citation>
    <scope>NUCLEOTIDE SEQUENCE</scope>
</reference>
<evidence type="ECO:0000256" key="1">
    <source>
        <dbReference type="SAM" id="MobiDB-lite"/>
    </source>
</evidence>
<name>A0A8S3UF53_MYTED</name>
<dbReference type="PANTHER" id="PTHR33066:SF2">
    <property type="entry name" value="FILAGGRIN-2-LIKE"/>
    <property type="match status" value="1"/>
</dbReference>